<keyword evidence="13" id="KW-1185">Reference proteome</keyword>
<name>C0D0F0_9FIRM</name>
<organism evidence="12 13">
    <name type="scientific">[Clostridium] asparagiforme DSM 15981</name>
    <dbReference type="NCBI Taxonomy" id="518636"/>
    <lineage>
        <taxon>Bacteria</taxon>
        <taxon>Bacillati</taxon>
        <taxon>Bacillota</taxon>
        <taxon>Clostridia</taxon>
        <taxon>Lachnospirales</taxon>
        <taxon>Lachnospiraceae</taxon>
        <taxon>Enterocloster</taxon>
    </lineage>
</organism>
<dbReference type="HOGENOM" id="CLU_2763657_0_0_9"/>
<dbReference type="GO" id="GO:0006508">
    <property type="term" value="P:proteolysis"/>
    <property type="evidence" value="ECO:0007669"/>
    <property type="project" value="UniProtKB-KW"/>
</dbReference>
<keyword evidence="4" id="KW-0645">Protease</keyword>
<reference evidence="12 13" key="1">
    <citation type="submission" date="2009-02" db="EMBL/GenBank/DDBJ databases">
        <title>Draft genome sequence of Clostridium asparagiforme (DSM 15981).</title>
        <authorList>
            <person name="Sudarsanam P."/>
            <person name="Ley R."/>
            <person name="Guruge J."/>
            <person name="Turnbaugh P.J."/>
            <person name="Mahowald M."/>
            <person name="Liep D."/>
            <person name="Gordon J."/>
        </authorList>
    </citation>
    <scope>NUCLEOTIDE SEQUENCE [LARGE SCALE GENOMIC DNA]</scope>
    <source>
        <strain evidence="12 13">DSM 15981</strain>
    </source>
</reference>
<proteinExistence type="inferred from homology"/>
<keyword evidence="9" id="KW-0482">Metalloprotease</keyword>
<comment type="subcellular location">
    <subcellularLocation>
        <location evidence="2">Membrane</location>
        <topology evidence="2">Multi-pass membrane protein</topology>
    </subcellularLocation>
</comment>
<gene>
    <name evidence="12" type="ORF">CLOSTASPAR_02736</name>
</gene>
<dbReference type="GO" id="GO:0004222">
    <property type="term" value="F:metalloendopeptidase activity"/>
    <property type="evidence" value="ECO:0007669"/>
    <property type="project" value="InterPro"/>
</dbReference>
<comment type="caution">
    <text evidence="12">The sequence shown here is derived from an EMBL/GenBank/DDBJ whole genome shotgun (WGS) entry which is preliminary data.</text>
</comment>
<dbReference type="InterPro" id="IPR008915">
    <property type="entry name" value="Peptidase_M50"/>
</dbReference>
<dbReference type="PANTHER" id="PTHR42837:SF2">
    <property type="entry name" value="MEMBRANE METALLOPROTEASE ARASP2, CHLOROPLASTIC-RELATED"/>
    <property type="match status" value="1"/>
</dbReference>
<evidence type="ECO:0000313" key="12">
    <source>
        <dbReference type="EMBL" id="EEG55217.1"/>
    </source>
</evidence>
<dbReference type="PANTHER" id="PTHR42837">
    <property type="entry name" value="REGULATOR OF SIGMA-E PROTEASE RSEP"/>
    <property type="match status" value="1"/>
</dbReference>
<protein>
    <recommendedName>
        <fullName evidence="11">Peptidase M50 domain-containing protein</fullName>
    </recommendedName>
</protein>
<evidence type="ECO:0000256" key="8">
    <source>
        <dbReference type="ARBA" id="ARBA00022989"/>
    </source>
</evidence>
<feature type="non-terminal residue" evidence="12">
    <location>
        <position position="1"/>
    </location>
</feature>
<dbReference type="Proteomes" id="UP000004756">
    <property type="component" value="Unassembled WGS sequence"/>
</dbReference>
<dbReference type="MEROPS" id="M50.011"/>
<evidence type="ECO:0000259" key="11">
    <source>
        <dbReference type="Pfam" id="PF02163"/>
    </source>
</evidence>
<keyword evidence="10" id="KW-0472">Membrane</keyword>
<sequence>CILLSANLGVMNLLPIPALDGGRLVFLFIEAVRGKPIDKEKEGMVHMAGMMLLMALMVLVLFNDVRKLF</sequence>
<keyword evidence="7" id="KW-0862">Zinc</keyword>
<evidence type="ECO:0000256" key="7">
    <source>
        <dbReference type="ARBA" id="ARBA00022833"/>
    </source>
</evidence>
<evidence type="ECO:0000256" key="2">
    <source>
        <dbReference type="ARBA" id="ARBA00004141"/>
    </source>
</evidence>
<evidence type="ECO:0000256" key="9">
    <source>
        <dbReference type="ARBA" id="ARBA00023049"/>
    </source>
</evidence>
<evidence type="ECO:0000256" key="10">
    <source>
        <dbReference type="ARBA" id="ARBA00023136"/>
    </source>
</evidence>
<accession>C0D0F0</accession>
<dbReference type="InterPro" id="IPR004387">
    <property type="entry name" value="Pept_M50_Zn"/>
</dbReference>
<evidence type="ECO:0000256" key="1">
    <source>
        <dbReference type="ARBA" id="ARBA00001947"/>
    </source>
</evidence>
<dbReference type="RefSeq" id="WP_007711312.1">
    <property type="nucleotide sequence ID" value="NZ_GG657592.1"/>
</dbReference>
<feature type="domain" description="Peptidase M50" evidence="11">
    <location>
        <begin position="2"/>
        <end position="56"/>
    </location>
</feature>
<dbReference type="GO" id="GO:0016020">
    <property type="term" value="C:membrane"/>
    <property type="evidence" value="ECO:0007669"/>
    <property type="project" value="UniProtKB-SubCell"/>
</dbReference>
<evidence type="ECO:0000256" key="4">
    <source>
        <dbReference type="ARBA" id="ARBA00022670"/>
    </source>
</evidence>
<comment type="similarity">
    <text evidence="3">Belongs to the peptidase M50B family.</text>
</comment>
<evidence type="ECO:0000313" key="13">
    <source>
        <dbReference type="Proteomes" id="UP000004756"/>
    </source>
</evidence>
<dbReference type="Pfam" id="PF02163">
    <property type="entry name" value="Peptidase_M50"/>
    <property type="match status" value="1"/>
</dbReference>
<keyword evidence="5" id="KW-0812">Transmembrane</keyword>
<dbReference type="EMBL" id="ACCJ01000165">
    <property type="protein sequence ID" value="EEG55217.1"/>
    <property type="molecule type" value="Genomic_DNA"/>
</dbReference>
<keyword evidence="6" id="KW-0378">Hydrolase</keyword>
<dbReference type="AlphaFoldDB" id="C0D0F0"/>
<keyword evidence="8" id="KW-1133">Transmembrane helix</keyword>
<evidence type="ECO:0000256" key="5">
    <source>
        <dbReference type="ARBA" id="ARBA00022692"/>
    </source>
</evidence>
<evidence type="ECO:0000256" key="6">
    <source>
        <dbReference type="ARBA" id="ARBA00022801"/>
    </source>
</evidence>
<evidence type="ECO:0000256" key="3">
    <source>
        <dbReference type="ARBA" id="ARBA00007931"/>
    </source>
</evidence>
<comment type="cofactor">
    <cofactor evidence="1">
        <name>Zn(2+)</name>
        <dbReference type="ChEBI" id="CHEBI:29105"/>
    </cofactor>
</comment>